<dbReference type="CDD" id="cd16917">
    <property type="entry name" value="HATPase_UhpB-NarQ-NarX-like"/>
    <property type="match status" value="1"/>
</dbReference>
<dbReference type="InterPro" id="IPR036890">
    <property type="entry name" value="HATPase_C_sf"/>
</dbReference>
<feature type="transmembrane region" description="Helical" evidence="4">
    <location>
        <begin position="79"/>
        <end position="105"/>
    </location>
</feature>
<feature type="transmembrane region" description="Helical" evidence="4">
    <location>
        <begin position="42"/>
        <end position="59"/>
    </location>
</feature>
<evidence type="ECO:0000256" key="4">
    <source>
        <dbReference type="SAM" id="Phobius"/>
    </source>
</evidence>
<evidence type="ECO:0000259" key="5">
    <source>
        <dbReference type="SMART" id="SM00387"/>
    </source>
</evidence>
<feature type="transmembrane region" description="Helical" evidence="4">
    <location>
        <begin position="138"/>
        <end position="158"/>
    </location>
</feature>
<dbReference type="Gene3D" id="1.20.5.1930">
    <property type="match status" value="1"/>
</dbReference>
<evidence type="ECO:0000256" key="3">
    <source>
        <dbReference type="ARBA" id="ARBA00023012"/>
    </source>
</evidence>
<dbReference type="PANTHER" id="PTHR24421">
    <property type="entry name" value="NITRATE/NITRITE SENSOR PROTEIN NARX-RELATED"/>
    <property type="match status" value="1"/>
</dbReference>
<proteinExistence type="predicted"/>
<dbReference type="GO" id="GO:0000155">
    <property type="term" value="F:phosphorelay sensor kinase activity"/>
    <property type="evidence" value="ECO:0007669"/>
    <property type="project" value="InterPro"/>
</dbReference>
<dbReference type="GO" id="GO:0016020">
    <property type="term" value="C:membrane"/>
    <property type="evidence" value="ECO:0007669"/>
    <property type="project" value="InterPro"/>
</dbReference>
<protein>
    <recommendedName>
        <fullName evidence="5">Histidine kinase/HSP90-like ATPase domain-containing protein</fullName>
    </recommendedName>
</protein>
<dbReference type="InterPro" id="IPR011712">
    <property type="entry name" value="Sig_transdc_His_kin_sub3_dim/P"/>
</dbReference>
<comment type="caution">
    <text evidence="6">The sequence shown here is derived from an EMBL/GenBank/DDBJ whole genome shotgun (WGS) entry which is preliminary data.</text>
</comment>
<dbReference type="Proteomes" id="UP000451860">
    <property type="component" value="Unassembled WGS sequence"/>
</dbReference>
<dbReference type="Pfam" id="PF07730">
    <property type="entry name" value="HisKA_3"/>
    <property type="match status" value="1"/>
</dbReference>
<dbReference type="SMART" id="SM00387">
    <property type="entry name" value="HATPase_c"/>
    <property type="match status" value="1"/>
</dbReference>
<dbReference type="RefSeq" id="WP_152201208.1">
    <property type="nucleotide sequence ID" value="NZ_VUKF01000006.1"/>
</dbReference>
<keyword evidence="3" id="KW-0902">Two-component regulatory system</keyword>
<keyword evidence="2" id="KW-0418">Kinase</keyword>
<evidence type="ECO:0000313" key="6">
    <source>
        <dbReference type="EMBL" id="KAE8762976.1"/>
    </source>
</evidence>
<keyword evidence="1" id="KW-0808">Transferase</keyword>
<dbReference type="InterPro" id="IPR003594">
    <property type="entry name" value="HATPase_dom"/>
</dbReference>
<keyword evidence="4" id="KW-0812">Transmembrane</keyword>
<dbReference type="OrthoDB" id="144293at2"/>
<dbReference type="InterPro" id="IPR050482">
    <property type="entry name" value="Sensor_HK_TwoCompSys"/>
</dbReference>
<organism evidence="6 7">
    <name type="scientific">Georgenia thermotolerans</name>
    <dbReference type="NCBI Taxonomy" id="527326"/>
    <lineage>
        <taxon>Bacteria</taxon>
        <taxon>Bacillati</taxon>
        <taxon>Actinomycetota</taxon>
        <taxon>Actinomycetes</taxon>
        <taxon>Micrococcales</taxon>
        <taxon>Bogoriellaceae</taxon>
        <taxon>Georgenia</taxon>
    </lineage>
</organism>
<dbReference type="GO" id="GO:0046983">
    <property type="term" value="F:protein dimerization activity"/>
    <property type="evidence" value="ECO:0007669"/>
    <property type="project" value="InterPro"/>
</dbReference>
<evidence type="ECO:0000256" key="2">
    <source>
        <dbReference type="ARBA" id="ARBA00022777"/>
    </source>
</evidence>
<reference evidence="6 7" key="1">
    <citation type="submission" date="2019-10" db="EMBL/GenBank/DDBJ databases">
        <title>Georgenia wutianyii sp. nov. and Georgenia yuyongxinii sp. nov. isolated from plateau pika (Ochotona curzoniae) in the Qinghai-Tibet plateau of China.</title>
        <authorList>
            <person name="Tian Z."/>
        </authorList>
    </citation>
    <scope>NUCLEOTIDE SEQUENCE [LARGE SCALE GENOMIC DNA]</scope>
    <source>
        <strain evidence="6 7">DSM 21501</strain>
    </source>
</reference>
<dbReference type="Pfam" id="PF02518">
    <property type="entry name" value="HATPase_c"/>
    <property type="match status" value="1"/>
</dbReference>
<keyword evidence="4" id="KW-0472">Membrane</keyword>
<keyword evidence="4" id="KW-1133">Transmembrane helix</keyword>
<dbReference type="AlphaFoldDB" id="A0A7J5UKW2"/>
<name>A0A7J5UKW2_9MICO</name>
<feature type="transmembrane region" description="Helical" evidence="4">
    <location>
        <begin position="112"/>
        <end position="132"/>
    </location>
</feature>
<evidence type="ECO:0000313" key="7">
    <source>
        <dbReference type="Proteomes" id="UP000451860"/>
    </source>
</evidence>
<evidence type="ECO:0000256" key="1">
    <source>
        <dbReference type="ARBA" id="ARBA00022679"/>
    </source>
</evidence>
<dbReference type="Gene3D" id="3.30.565.10">
    <property type="entry name" value="Histidine kinase-like ATPase, C-terminal domain"/>
    <property type="match status" value="1"/>
</dbReference>
<dbReference type="EMBL" id="WHJE01000106">
    <property type="protein sequence ID" value="KAE8762976.1"/>
    <property type="molecule type" value="Genomic_DNA"/>
</dbReference>
<dbReference type="SUPFAM" id="SSF55874">
    <property type="entry name" value="ATPase domain of HSP90 chaperone/DNA topoisomerase II/histidine kinase"/>
    <property type="match status" value="1"/>
</dbReference>
<gene>
    <name evidence="6" type="ORF">GB883_16630</name>
</gene>
<keyword evidence="7" id="KW-1185">Reference proteome</keyword>
<sequence length="387" mass="40866">MSTSAPLHRHAGTMVRAALLARLASLGAALVWLVVDGAGPAALVAVVVLSLETFAALAVPGVRDLVARHPLAVVADSVMVFVVLAMVGTTSPVVLATLSTALMYGVLFERRLAALLGVMLVALYVLASEATLDPEPSFMGVLGIPTLFLSMLALGVAARGSYARQARLAAAAAAESTARAAAEERARLARELHDSLGKSLHGISLLADGLPQWIDKDVDRARQYAAALADGARQAAAETRQIVTMARMDQPDRPLAEVLHEMCARWEAAQEVPCTFTHRCVVDLSTDARYEVVAIVGEALENVARHAAASRVQVELARRDDGAIEVLVADDGRGFCPRPDGTSPRGHYGLTGMQERARLVGAELTIVAAPGEGTRVRVVCREEGHDD</sequence>
<accession>A0A7J5UKW2</accession>
<feature type="transmembrane region" description="Helical" evidence="4">
    <location>
        <begin position="14"/>
        <end position="35"/>
    </location>
</feature>
<feature type="domain" description="Histidine kinase/HSP90-like ATPase" evidence="5">
    <location>
        <begin position="287"/>
        <end position="384"/>
    </location>
</feature>